<dbReference type="OrthoDB" id="1490880at2"/>
<reference evidence="3 4" key="1">
    <citation type="submission" date="2018-07" db="EMBL/GenBank/DDBJ databases">
        <title>Genomic Encyclopedia of Type Strains, Phase IV (KMG-IV): sequencing the most valuable type-strain genomes for metagenomic binning, comparative biology and taxonomic classification.</title>
        <authorList>
            <person name="Goeker M."/>
        </authorList>
    </citation>
    <scope>NUCLEOTIDE SEQUENCE [LARGE SCALE GENOMIC DNA]</scope>
    <source>
        <strain evidence="3 4">DSM 101478</strain>
    </source>
</reference>
<sequence length="255" mass="27748">MSKRNKFARIGMATKGLVYLLLGGLTAFSAFGWGGEKAGSSAAIDFLSNRIFGQVLLVVTAIGLLGYLFFRWRESFIGDFEDKNKAVAIVTRIAYFGSGLFYGLLAFSALKSVIGMQSSDKSSFGLTDLLNSEYGLYIAIVIGVIVTVKAGYEFYRAFSGSFKEKVSKAELSKSEHDKVLKAGLVGHTARGVVFGILAFLFYKAAFSRSRDGMGQEEAFSFIEDTFGWVILAVIALGVVIYGVFMMISARYSAIE</sequence>
<feature type="transmembrane region" description="Helical" evidence="1">
    <location>
        <begin position="93"/>
        <end position="114"/>
    </location>
</feature>
<dbReference type="InterPro" id="IPR009597">
    <property type="entry name" value="DUF1206"/>
</dbReference>
<accession>A0A370QJ13</accession>
<evidence type="ECO:0000259" key="2">
    <source>
        <dbReference type="Pfam" id="PF06724"/>
    </source>
</evidence>
<gene>
    <name evidence="3" type="ORF">C8D94_101224</name>
</gene>
<feature type="domain" description="DUF1206" evidence="2">
    <location>
        <begin position="94"/>
        <end position="159"/>
    </location>
</feature>
<feature type="domain" description="DUF1206" evidence="2">
    <location>
        <begin position="10"/>
        <end position="75"/>
    </location>
</feature>
<feature type="transmembrane region" description="Helical" evidence="1">
    <location>
        <begin position="225"/>
        <end position="247"/>
    </location>
</feature>
<evidence type="ECO:0000313" key="3">
    <source>
        <dbReference type="EMBL" id="RDK88353.1"/>
    </source>
</evidence>
<proteinExistence type="predicted"/>
<feature type="transmembrane region" description="Helical" evidence="1">
    <location>
        <begin position="179"/>
        <end position="205"/>
    </location>
</feature>
<dbReference type="EMBL" id="QRAO01000001">
    <property type="protein sequence ID" value="RDK88353.1"/>
    <property type="molecule type" value="Genomic_DNA"/>
</dbReference>
<dbReference type="AlphaFoldDB" id="A0A370QJ13"/>
<protein>
    <submittedName>
        <fullName evidence="3">Uncharacterized protein DUF1206</fullName>
    </submittedName>
</protein>
<comment type="caution">
    <text evidence="3">The sequence shown here is derived from an EMBL/GenBank/DDBJ whole genome shotgun (WGS) entry which is preliminary data.</text>
</comment>
<dbReference type="RefSeq" id="WP_115122068.1">
    <property type="nucleotide sequence ID" value="NZ_QRAO01000001.1"/>
</dbReference>
<name>A0A370QJ13_9FLAO</name>
<keyword evidence="1" id="KW-0472">Membrane</keyword>
<evidence type="ECO:0000313" key="4">
    <source>
        <dbReference type="Proteomes" id="UP000255317"/>
    </source>
</evidence>
<feature type="transmembrane region" description="Helical" evidence="1">
    <location>
        <begin position="134"/>
        <end position="158"/>
    </location>
</feature>
<organism evidence="3 4">
    <name type="scientific">Marinirhabdus gelatinilytica</name>
    <dbReference type="NCBI Taxonomy" id="1703343"/>
    <lineage>
        <taxon>Bacteria</taxon>
        <taxon>Pseudomonadati</taxon>
        <taxon>Bacteroidota</taxon>
        <taxon>Flavobacteriia</taxon>
        <taxon>Flavobacteriales</taxon>
        <taxon>Flavobacteriaceae</taxon>
    </lineage>
</organism>
<evidence type="ECO:0000256" key="1">
    <source>
        <dbReference type="SAM" id="Phobius"/>
    </source>
</evidence>
<dbReference type="Pfam" id="PF06724">
    <property type="entry name" value="DUF1206"/>
    <property type="match status" value="3"/>
</dbReference>
<keyword evidence="1" id="KW-0812">Transmembrane</keyword>
<keyword evidence="1" id="KW-1133">Transmembrane helix</keyword>
<keyword evidence="4" id="KW-1185">Reference proteome</keyword>
<feature type="transmembrane region" description="Helical" evidence="1">
    <location>
        <begin position="51"/>
        <end position="72"/>
    </location>
</feature>
<feature type="domain" description="DUF1206" evidence="2">
    <location>
        <begin position="185"/>
        <end position="251"/>
    </location>
</feature>
<dbReference type="Proteomes" id="UP000255317">
    <property type="component" value="Unassembled WGS sequence"/>
</dbReference>